<evidence type="ECO:0000313" key="3">
    <source>
        <dbReference type="Proteomes" id="UP000247536"/>
    </source>
</evidence>
<dbReference type="InterPro" id="IPR011201">
    <property type="entry name" value="Zinc-ribbon_6_bact"/>
</dbReference>
<dbReference type="RefSeq" id="WP_110794059.1">
    <property type="nucleotide sequence ID" value="NZ_QJRY01000014.1"/>
</dbReference>
<proteinExistence type="predicted"/>
<dbReference type="Gene3D" id="3.40.390.70">
    <property type="match status" value="1"/>
</dbReference>
<dbReference type="PIRSF" id="PIRSF012641">
    <property type="entry name" value="UCP012641"/>
    <property type="match status" value="1"/>
</dbReference>
<protein>
    <recommendedName>
        <fullName evidence="1">Zinc-ribbon domain-containing protein</fullName>
    </recommendedName>
</protein>
<reference evidence="2 3" key="1">
    <citation type="submission" date="2018-06" db="EMBL/GenBank/DDBJ databases">
        <title>Rhizobium wuzhouense sp. nov., isolated from roots of Oryza officinalis.</title>
        <authorList>
            <person name="Yuan T."/>
        </authorList>
    </citation>
    <scope>NUCLEOTIDE SEQUENCE [LARGE SCALE GENOMIC DNA]</scope>
    <source>
        <strain evidence="2 3">W44</strain>
    </source>
</reference>
<keyword evidence="3" id="KW-1185">Reference proteome</keyword>
<dbReference type="EMBL" id="QJRY01000014">
    <property type="protein sequence ID" value="PYB69682.1"/>
    <property type="molecule type" value="Genomic_DNA"/>
</dbReference>
<comment type="caution">
    <text evidence="2">The sequence shown here is derived from an EMBL/GenBank/DDBJ whole genome shotgun (WGS) entry which is preliminary data.</text>
</comment>
<evidence type="ECO:0000259" key="1">
    <source>
        <dbReference type="Pfam" id="PF10005"/>
    </source>
</evidence>
<gene>
    <name evidence="2" type="ORF">DMY87_23380</name>
</gene>
<name>A0ABX5NJU5_9HYPH</name>
<feature type="domain" description="Zinc-ribbon" evidence="1">
    <location>
        <begin position="3"/>
        <end position="94"/>
    </location>
</feature>
<evidence type="ECO:0000313" key="2">
    <source>
        <dbReference type="EMBL" id="PYB69682.1"/>
    </source>
</evidence>
<dbReference type="InterPro" id="IPR031321">
    <property type="entry name" value="UCP012641"/>
</dbReference>
<dbReference type="Proteomes" id="UP000247536">
    <property type="component" value="Unassembled WGS sequence"/>
</dbReference>
<organism evidence="2 3">
    <name type="scientific">Rhizobium wuzhouense</name>
    <dbReference type="NCBI Taxonomy" id="1986026"/>
    <lineage>
        <taxon>Bacteria</taxon>
        <taxon>Pseudomonadati</taxon>
        <taxon>Pseudomonadota</taxon>
        <taxon>Alphaproteobacteria</taxon>
        <taxon>Hyphomicrobiales</taxon>
        <taxon>Rhizobiaceae</taxon>
        <taxon>Rhizobium/Agrobacterium group</taxon>
        <taxon>Rhizobium</taxon>
    </lineage>
</organism>
<dbReference type="Pfam" id="PF10005">
    <property type="entry name" value="Zn_ribbon_DZR_6"/>
    <property type="match status" value="1"/>
</dbReference>
<accession>A0ABX5NJU5</accession>
<sequence length="361" mass="40178">MRLFTCSNCSNVVHFENNGCVTCSARLAFRPAALEMISLDPEGTPILAPGQSAIGPVMACANAELGGCNWLVDDGHPSGFCVACRHNVTIPDLTLVENQTNWQKIELAKRGLFYSLLRFRLPLQTRTEDPEKGLGFAFLADDPEAEGEEGHVLTGHAEGLITLNIAEASDPEREARRVALGEPFRTLLGHFRHEVAHYYWNVLVRDRGAFDDFRAVFGDERLDYGEALQRHYTEGPGLGWEQSYISAYAASHPWEDFAETFAHYFHIVDALDTADAFGLRTNPDVETDAVGIELRRTFDSYATGTVESLIRAWVPLTLAINSINRSMGQQDLYPFVLSEPVFEKLKYIHGLIRSSATARPL</sequence>
<dbReference type="Pfam" id="PF15887">
    <property type="entry name" value="Peptidase_Mx"/>
    <property type="match status" value="1"/>
</dbReference>